<sequence>MDDGNRSSDDQQSSLLTVPLVLDYQYSGYSTVKDDDEEVGIYDHYDDYLSKEGTSSFFMTCFNGLNALSGVGILSVPYALASGGWLNLVLLFIVAIATFYTGLLLRRCMDVNSDIKTYPDIAEQAFGHKGRAIVSSLMHVELYLVATGFLILEGDNLSNLFPDIGFELAGIRIGGRVGFVIIVALIIQPSIWLKDLSMLSYVSASGVLASVVIVFSVIWVGTIDGVGLEEKGKVFNLNGIPIGASLYVFCYCAHPVVPTIYSSMRNKRQFNKVWIICYIFSTICYASMAVFGYMMYGDNVYSQVTLNLPTEKLSSKIAIYTALVNPVAKYALMVAPIVTAIENSLPRNYNNLPMSLMVRTMLLISTVLVALAVPFFGALMSLVGASLSATASLILPCICYLKIMKDVAACRRWGLELVMIVAILLMGVSVIVSGRLVLD</sequence>
<keyword evidence="3" id="KW-0029">Amino-acid transport</keyword>
<dbReference type="FunCoup" id="A0A200QES7">
    <property type="interactions" value="184"/>
</dbReference>
<feature type="transmembrane region" description="Helical" evidence="6">
    <location>
        <begin position="240"/>
        <end position="261"/>
    </location>
</feature>
<dbReference type="OMA" id="MLPCVFY"/>
<comment type="subcellular location">
    <subcellularLocation>
        <location evidence="1">Membrane</location>
        <topology evidence="1">Multi-pass membrane protein</topology>
    </subcellularLocation>
</comment>
<dbReference type="GO" id="GO:0015179">
    <property type="term" value="F:L-amino acid transmembrane transporter activity"/>
    <property type="evidence" value="ECO:0007669"/>
    <property type="project" value="TreeGrafter"/>
</dbReference>
<dbReference type="Pfam" id="PF01490">
    <property type="entry name" value="Aa_trans"/>
    <property type="match status" value="1"/>
</dbReference>
<feature type="transmembrane region" description="Helical" evidence="6">
    <location>
        <begin position="164"/>
        <end position="187"/>
    </location>
</feature>
<dbReference type="InterPro" id="IPR013057">
    <property type="entry name" value="AA_transpt_TM"/>
</dbReference>
<feature type="transmembrane region" description="Helical" evidence="6">
    <location>
        <begin position="317"/>
        <end position="335"/>
    </location>
</feature>
<evidence type="ECO:0000256" key="5">
    <source>
        <dbReference type="ARBA" id="ARBA00023136"/>
    </source>
</evidence>
<keyword evidence="9" id="KW-1185">Reference proteome</keyword>
<evidence type="ECO:0000256" key="6">
    <source>
        <dbReference type="SAM" id="Phobius"/>
    </source>
</evidence>
<evidence type="ECO:0000256" key="2">
    <source>
        <dbReference type="ARBA" id="ARBA00022692"/>
    </source>
</evidence>
<keyword evidence="5 6" id="KW-0472">Membrane</keyword>
<feature type="transmembrane region" description="Helical" evidence="6">
    <location>
        <begin position="356"/>
        <end position="376"/>
    </location>
</feature>
<comment type="caution">
    <text evidence="8">The sequence shown here is derived from an EMBL/GenBank/DDBJ whole genome shotgun (WGS) entry which is preliminary data.</text>
</comment>
<keyword evidence="3" id="KW-0813">Transport</keyword>
<proteinExistence type="predicted"/>
<dbReference type="GO" id="GO:0005774">
    <property type="term" value="C:vacuolar membrane"/>
    <property type="evidence" value="ECO:0007669"/>
    <property type="project" value="TreeGrafter"/>
</dbReference>
<dbReference type="Proteomes" id="UP000195402">
    <property type="component" value="Unassembled WGS sequence"/>
</dbReference>
<feature type="transmembrane region" description="Helical" evidence="6">
    <location>
        <begin position="57"/>
        <end position="79"/>
    </location>
</feature>
<feature type="transmembrane region" description="Helical" evidence="6">
    <location>
        <begin position="273"/>
        <end position="297"/>
    </location>
</feature>
<feature type="transmembrane region" description="Helical" evidence="6">
    <location>
        <begin position="199"/>
        <end position="220"/>
    </location>
</feature>
<accession>A0A200QES7</accession>
<keyword evidence="2 6" id="KW-0812">Transmembrane</keyword>
<dbReference type="OrthoDB" id="655540at2759"/>
<evidence type="ECO:0000256" key="1">
    <source>
        <dbReference type="ARBA" id="ARBA00004141"/>
    </source>
</evidence>
<evidence type="ECO:0000259" key="7">
    <source>
        <dbReference type="Pfam" id="PF01490"/>
    </source>
</evidence>
<feature type="transmembrane region" description="Helical" evidence="6">
    <location>
        <begin position="413"/>
        <end position="438"/>
    </location>
</feature>
<name>A0A200QES7_MACCD</name>
<evidence type="ECO:0000256" key="3">
    <source>
        <dbReference type="ARBA" id="ARBA00022970"/>
    </source>
</evidence>
<reference evidence="8 9" key="1">
    <citation type="journal article" date="2017" name="Mol. Plant">
        <title>The Genome of Medicinal Plant Macleaya cordata Provides New Insights into Benzylisoquinoline Alkaloids Metabolism.</title>
        <authorList>
            <person name="Liu X."/>
            <person name="Liu Y."/>
            <person name="Huang P."/>
            <person name="Ma Y."/>
            <person name="Qing Z."/>
            <person name="Tang Q."/>
            <person name="Cao H."/>
            <person name="Cheng P."/>
            <person name="Zheng Y."/>
            <person name="Yuan Z."/>
            <person name="Zhou Y."/>
            <person name="Liu J."/>
            <person name="Tang Z."/>
            <person name="Zhuo Y."/>
            <person name="Zhang Y."/>
            <person name="Yu L."/>
            <person name="Huang J."/>
            <person name="Yang P."/>
            <person name="Peng Q."/>
            <person name="Zhang J."/>
            <person name="Jiang W."/>
            <person name="Zhang Z."/>
            <person name="Lin K."/>
            <person name="Ro D.K."/>
            <person name="Chen X."/>
            <person name="Xiong X."/>
            <person name="Shang Y."/>
            <person name="Huang S."/>
            <person name="Zeng J."/>
        </authorList>
    </citation>
    <scope>NUCLEOTIDE SEQUENCE [LARGE SCALE GENOMIC DNA]</scope>
    <source>
        <strain evidence="9">cv. BLH2017</strain>
        <tissue evidence="8">Root</tissue>
    </source>
</reference>
<evidence type="ECO:0000256" key="4">
    <source>
        <dbReference type="ARBA" id="ARBA00022989"/>
    </source>
</evidence>
<feature type="domain" description="Amino acid transporter transmembrane" evidence="7">
    <location>
        <begin position="54"/>
        <end position="433"/>
    </location>
</feature>
<gene>
    <name evidence="8" type="ORF">BVC80_9097g58</name>
</gene>
<feature type="transmembrane region" description="Helical" evidence="6">
    <location>
        <begin position="85"/>
        <end position="105"/>
    </location>
</feature>
<dbReference type="EMBL" id="MVGT01002224">
    <property type="protein sequence ID" value="OVA08994.1"/>
    <property type="molecule type" value="Genomic_DNA"/>
</dbReference>
<dbReference type="PANTHER" id="PTHR22950">
    <property type="entry name" value="AMINO ACID TRANSPORTER"/>
    <property type="match status" value="1"/>
</dbReference>
<feature type="transmembrane region" description="Helical" evidence="6">
    <location>
        <begin position="132"/>
        <end position="152"/>
    </location>
</feature>
<evidence type="ECO:0000313" key="9">
    <source>
        <dbReference type="Proteomes" id="UP000195402"/>
    </source>
</evidence>
<organism evidence="8 9">
    <name type="scientific">Macleaya cordata</name>
    <name type="common">Five-seeded plume-poppy</name>
    <name type="synonym">Bocconia cordata</name>
    <dbReference type="NCBI Taxonomy" id="56857"/>
    <lineage>
        <taxon>Eukaryota</taxon>
        <taxon>Viridiplantae</taxon>
        <taxon>Streptophyta</taxon>
        <taxon>Embryophyta</taxon>
        <taxon>Tracheophyta</taxon>
        <taxon>Spermatophyta</taxon>
        <taxon>Magnoliopsida</taxon>
        <taxon>Ranunculales</taxon>
        <taxon>Papaveraceae</taxon>
        <taxon>Papaveroideae</taxon>
        <taxon>Macleaya</taxon>
    </lineage>
</organism>
<keyword evidence="4 6" id="KW-1133">Transmembrane helix</keyword>
<dbReference type="InParanoid" id="A0A200QES7"/>
<dbReference type="AlphaFoldDB" id="A0A200QES7"/>
<dbReference type="PANTHER" id="PTHR22950:SF705">
    <property type="entry name" value="AMINO ACID TRANSPORTER AVT1I-LIKE"/>
    <property type="match status" value="1"/>
</dbReference>
<evidence type="ECO:0000313" key="8">
    <source>
        <dbReference type="EMBL" id="OVA08994.1"/>
    </source>
</evidence>
<feature type="transmembrane region" description="Helical" evidence="6">
    <location>
        <begin position="382"/>
        <end position="401"/>
    </location>
</feature>
<protein>
    <submittedName>
        <fullName evidence="8">Amino acid transporter</fullName>
    </submittedName>
</protein>